<name>A0ACC1MPB9_9APHY</name>
<accession>A0ACC1MPB9</accession>
<dbReference type="Proteomes" id="UP001144978">
    <property type="component" value="Unassembled WGS sequence"/>
</dbReference>
<protein>
    <submittedName>
        <fullName evidence="1">Uncharacterized protein</fullName>
    </submittedName>
</protein>
<dbReference type="EMBL" id="JANSHE010006115">
    <property type="protein sequence ID" value="KAJ2968124.1"/>
    <property type="molecule type" value="Genomic_DNA"/>
</dbReference>
<gene>
    <name evidence="1" type="ORF">NUW54_g13312</name>
</gene>
<proteinExistence type="predicted"/>
<evidence type="ECO:0000313" key="2">
    <source>
        <dbReference type="Proteomes" id="UP001144978"/>
    </source>
</evidence>
<evidence type="ECO:0000313" key="1">
    <source>
        <dbReference type="EMBL" id="KAJ2968124.1"/>
    </source>
</evidence>
<comment type="caution">
    <text evidence="1">The sequence shown here is derived from an EMBL/GenBank/DDBJ whole genome shotgun (WGS) entry which is preliminary data.</text>
</comment>
<organism evidence="1 2">
    <name type="scientific">Trametes sanguinea</name>
    <dbReference type="NCBI Taxonomy" id="158606"/>
    <lineage>
        <taxon>Eukaryota</taxon>
        <taxon>Fungi</taxon>
        <taxon>Dikarya</taxon>
        <taxon>Basidiomycota</taxon>
        <taxon>Agaricomycotina</taxon>
        <taxon>Agaricomycetes</taxon>
        <taxon>Polyporales</taxon>
        <taxon>Polyporaceae</taxon>
        <taxon>Trametes</taxon>
    </lineage>
</organism>
<sequence>MARPIRPSFLSPSPQPLFLPRPSCHISPKHRYSTSYLTSRLQPQHTRSGRHCYDVSRRRRLNTSCKQAHALTVTRRASSFIQNHRTTDGAQAAPHPRNITGHNQDHGLRASPSADSAIATLSCVRSFDM</sequence>
<keyword evidence="2" id="KW-1185">Reference proteome</keyword>
<reference evidence="1" key="1">
    <citation type="submission" date="2022-08" db="EMBL/GenBank/DDBJ databases">
        <title>Genome Sequence of Pycnoporus sanguineus.</title>
        <authorList>
            <person name="Buettner E."/>
        </authorList>
    </citation>
    <scope>NUCLEOTIDE SEQUENCE</scope>
    <source>
        <strain evidence="1">CG-C14</strain>
    </source>
</reference>